<gene>
    <name evidence="1" type="ORF">FMM06_00555</name>
</gene>
<dbReference type="AlphaFoldDB" id="A0A552UEU2"/>
<organism evidence="1 2">
    <name type="scientific">Glacieibacterium frigidum</name>
    <dbReference type="NCBI Taxonomy" id="2593303"/>
    <lineage>
        <taxon>Bacteria</taxon>
        <taxon>Pseudomonadati</taxon>
        <taxon>Pseudomonadota</taxon>
        <taxon>Alphaproteobacteria</taxon>
        <taxon>Sphingomonadales</taxon>
        <taxon>Sphingosinicellaceae</taxon>
        <taxon>Glacieibacterium</taxon>
    </lineage>
</organism>
<reference evidence="1 2" key="1">
    <citation type="submission" date="2019-07" db="EMBL/GenBank/DDBJ databases">
        <title>Novel species isolated from glacier.</title>
        <authorList>
            <person name="Liu Q."/>
            <person name="Xin Y.-H."/>
        </authorList>
    </citation>
    <scope>NUCLEOTIDE SEQUENCE [LARGE SCALE GENOMIC DNA]</scope>
    <source>
        <strain evidence="1 2">LB1R16</strain>
    </source>
</reference>
<dbReference type="Proteomes" id="UP000317894">
    <property type="component" value="Unassembled WGS sequence"/>
</dbReference>
<protein>
    <submittedName>
        <fullName evidence="1">Uncharacterized protein</fullName>
    </submittedName>
</protein>
<evidence type="ECO:0000313" key="2">
    <source>
        <dbReference type="Proteomes" id="UP000317894"/>
    </source>
</evidence>
<dbReference type="EMBL" id="VJWA01000001">
    <property type="protein sequence ID" value="TRW16740.1"/>
    <property type="molecule type" value="Genomic_DNA"/>
</dbReference>
<proteinExistence type="predicted"/>
<keyword evidence="2" id="KW-1185">Reference proteome</keyword>
<name>A0A552UEU2_9SPHN</name>
<comment type="caution">
    <text evidence="1">The sequence shown here is derived from an EMBL/GenBank/DDBJ whole genome shotgun (WGS) entry which is preliminary data.</text>
</comment>
<dbReference type="OrthoDB" id="9762420at2"/>
<accession>A0A552UEU2</accession>
<evidence type="ECO:0000313" key="1">
    <source>
        <dbReference type="EMBL" id="TRW16740.1"/>
    </source>
</evidence>
<sequence>MISDAIARSTPPAADTARTVARDTVQIATRIAEAPPAARPATIAAVAGHLSPVQQGELMRAIEAHSPGPIDDIGDLIQTAIDAIKGVVAGAVKAAREAGPLSIGKLLGADTLALASKSPSLMADMKKLEADGWKVEFGKAGGGTFADKSTKTITIDRNDKGDAKELVLSLSHEVGHARYNGKVDTSSKAAFLRSTLADEGAATLSNIRAQREILRNGGEDIGIAGNPANEKAYNAAFDQFRKDGNAAKARDAIGTIYGNGEFTSTTGQSYNDYYGSFYDKYYGGTP</sequence>
<dbReference type="RefSeq" id="WP_143554284.1">
    <property type="nucleotide sequence ID" value="NZ_VJWA01000001.1"/>
</dbReference>